<evidence type="ECO:0000256" key="2">
    <source>
        <dbReference type="SAM" id="MobiDB-lite"/>
    </source>
</evidence>
<dbReference type="AlphaFoldDB" id="A0A2I1P982"/>
<evidence type="ECO:0000256" key="1">
    <source>
        <dbReference type="ARBA" id="ARBA00008799"/>
    </source>
</evidence>
<dbReference type="PANTHER" id="PTHR10788:SF106">
    <property type="entry name" value="BCDNA.GH08860"/>
    <property type="match status" value="1"/>
</dbReference>
<reference evidence="3 4" key="1">
    <citation type="submission" date="2017-12" db="EMBL/GenBank/DDBJ databases">
        <title>Phylogenetic diversity of female urinary microbiome.</title>
        <authorList>
            <person name="Thomas-White K."/>
            <person name="Wolfe A.J."/>
        </authorList>
    </citation>
    <scope>NUCLEOTIDE SEQUENCE [LARGE SCALE GENOMIC DNA]</scope>
    <source>
        <strain evidence="3 4">UMB1298</strain>
    </source>
</reference>
<organism evidence="3 4">
    <name type="scientific">Kytococcus schroeteri</name>
    <dbReference type="NCBI Taxonomy" id="138300"/>
    <lineage>
        <taxon>Bacteria</taxon>
        <taxon>Bacillati</taxon>
        <taxon>Actinomycetota</taxon>
        <taxon>Actinomycetes</taxon>
        <taxon>Micrococcales</taxon>
        <taxon>Kytococcaceae</taxon>
        <taxon>Kytococcus</taxon>
    </lineage>
</organism>
<comment type="caution">
    <text evidence="3">The sequence shown here is derived from an EMBL/GenBank/DDBJ whole genome shotgun (WGS) entry which is preliminary data.</text>
</comment>
<proteinExistence type="inferred from homology"/>
<dbReference type="EMBL" id="PKIZ01000017">
    <property type="protein sequence ID" value="PKZ41196.1"/>
    <property type="molecule type" value="Genomic_DNA"/>
</dbReference>
<gene>
    <name evidence="3" type="ORF">CYJ76_09090</name>
</gene>
<name>A0A2I1P982_9MICO</name>
<keyword evidence="4" id="KW-1185">Reference proteome</keyword>
<dbReference type="Pfam" id="PF00982">
    <property type="entry name" value="Glyco_transf_20"/>
    <property type="match status" value="1"/>
</dbReference>
<dbReference type="GO" id="GO:0003825">
    <property type="term" value="F:alpha,alpha-trehalose-phosphate synthase (UDP-forming) activity"/>
    <property type="evidence" value="ECO:0007669"/>
    <property type="project" value="TreeGrafter"/>
</dbReference>
<evidence type="ECO:0000313" key="4">
    <source>
        <dbReference type="Proteomes" id="UP000234206"/>
    </source>
</evidence>
<dbReference type="GO" id="GO:0005992">
    <property type="term" value="P:trehalose biosynthetic process"/>
    <property type="evidence" value="ECO:0007669"/>
    <property type="project" value="InterPro"/>
</dbReference>
<dbReference type="InterPro" id="IPR001830">
    <property type="entry name" value="Glyco_trans_20"/>
</dbReference>
<feature type="region of interest" description="Disordered" evidence="2">
    <location>
        <begin position="474"/>
        <end position="495"/>
    </location>
</feature>
<dbReference type="SUPFAM" id="SSF53756">
    <property type="entry name" value="UDP-Glycosyltransferase/glycogen phosphorylase"/>
    <property type="match status" value="1"/>
</dbReference>
<accession>A0A2I1P982</accession>
<sequence>MNAPESQTGSPETFDFVVVANRLPVDRVVDADGTTQWRTSPGGLVTAMEAVMRVADGAWVGWAGEAGDAPAPFDDDDIHLHPVPLSADEVRDYYEGFCNDTIWPIYHDVIVSATFHREWWRSYRTVNERFARAAAEVAAHGATVWVQDYQLQLVPQLLRDLRPDLRIGWFNHIPFPPVELFAQLPWRSEILRGLLGADFLGFQRPDDAANFRRSAARLAGVSLDDDVLTLAREDGRRVRAAAVPISVDSQQLDRMARTEAVRERAAELRASLGNPRTLVLGIDRLDYTKGIRHRLKAFGELLAEGSVAPPETTFVQIATPSRERVEAYRNLREQVEGTVGHLNGDFSPLGTTAIHYIHRSHPRQDMAALFLAADVMLVTPLRDGMNLVAKEYVACQVDGGGALVLSEFTGAAEELGEAYLCNPHDVEGLKQTLLRAITDDEDEKRRRMAALREVVLDKDVHTWSRDFLLALEHAPDLPPAGEPEPAVIADAEETE</sequence>
<dbReference type="CDD" id="cd03788">
    <property type="entry name" value="GT20_TPS"/>
    <property type="match status" value="1"/>
</dbReference>
<comment type="similarity">
    <text evidence="1">Belongs to the glycosyltransferase 20 family.</text>
</comment>
<dbReference type="Gene3D" id="3.40.50.2000">
    <property type="entry name" value="Glycogen Phosphorylase B"/>
    <property type="match status" value="2"/>
</dbReference>
<protein>
    <submittedName>
        <fullName evidence="3">Trehalose-6-phosphate synthase</fullName>
    </submittedName>
</protein>
<dbReference type="PANTHER" id="PTHR10788">
    <property type="entry name" value="TREHALOSE-6-PHOSPHATE SYNTHASE"/>
    <property type="match status" value="1"/>
</dbReference>
<dbReference type="RefSeq" id="WP_101849911.1">
    <property type="nucleotide sequence ID" value="NZ_PKIZ01000017.1"/>
</dbReference>
<dbReference type="Proteomes" id="UP000234206">
    <property type="component" value="Unassembled WGS sequence"/>
</dbReference>
<dbReference type="OrthoDB" id="9761633at2"/>
<evidence type="ECO:0000313" key="3">
    <source>
        <dbReference type="EMBL" id="PKZ41196.1"/>
    </source>
</evidence>